<protein>
    <recommendedName>
        <fullName evidence="5">FYVE-type domain-containing protein</fullName>
    </recommendedName>
</protein>
<reference evidence="3 4" key="1">
    <citation type="journal article" date="2019" name="PLoS Negl. Trop. Dis.">
        <title>Whole genome sequencing of Entamoeba nuttalli reveals mammalian host-related molecular signatures and a novel octapeptide-repeat surface protein.</title>
        <authorList>
            <person name="Tanaka M."/>
            <person name="Makiuchi T."/>
            <person name="Komiyama T."/>
            <person name="Shiina T."/>
            <person name="Osaki K."/>
            <person name="Tachibana H."/>
        </authorList>
    </citation>
    <scope>NUCLEOTIDE SEQUENCE [LARGE SCALE GENOMIC DNA]</scope>
    <source>
        <strain evidence="3 4">P19-061405</strain>
    </source>
</reference>
<proteinExistence type="predicted"/>
<evidence type="ECO:0000313" key="3">
    <source>
        <dbReference type="EMBL" id="GAB1228230.1"/>
    </source>
</evidence>
<organism evidence="3 4">
    <name type="scientific">Entamoeba nuttalli</name>
    <dbReference type="NCBI Taxonomy" id="412467"/>
    <lineage>
        <taxon>Eukaryota</taxon>
        <taxon>Amoebozoa</taxon>
        <taxon>Evosea</taxon>
        <taxon>Archamoebae</taxon>
        <taxon>Mastigamoebida</taxon>
        <taxon>Entamoebidae</taxon>
        <taxon>Entamoeba</taxon>
    </lineage>
</organism>
<feature type="coiled-coil region" evidence="1">
    <location>
        <begin position="248"/>
        <end position="297"/>
    </location>
</feature>
<dbReference type="Proteomes" id="UP001628156">
    <property type="component" value="Unassembled WGS sequence"/>
</dbReference>
<evidence type="ECO:0008006" key="5">
    <source>
        <dbReference type="Google" id="ProtNLM"/>
    </source>
</evidence>
<evidence type="ECO:0000256" key="1">
    <source>
        <dbReference type="SAM" id="Coils"/>
    </source>
</evidence>
<comment type="caution">
    <text evidence="3">The sequence shown here is derived from an EMBL/GenBank/DDBJ whole genome shotgun (WGS) entry which is preliminary data.</text>
</comment>
<accession>A0ABQ0DZG9</accession>
<feature type="region of interest" description="Disordered" evidence="2">
    <location>
        <begin position="62"/>
        <end position="89"/>
    </location>
</feature>
<keyword evidence="4" id="KW-1185">Reference proteome</keyword>
<evidence type="ECO:0000256" key="2">
    <source>
        <dbReference type="SAM" id="MobiDB-lite"/>
    </source>
</evidence>
<gene>
    <name evidence="3" type="ORF">ENUP19_0380G0060</name>
</gene>
<evidence type="ECO:0000313" key="4">
    <source>
        <dbReference type="Proteomes" id="UP001628156"/>
    </source>
</evidence>
<sequence>MDKTTLNKRELEVWQEQLFQLKSTIEKKEMELERREQLIKERESFLIKREEELHRKENELQGNTFPIPTTLSEDITNEKTTTPPFKTNTIPPQINIIEHQPESSQVVPPIIDMSFFNAGLKQQRYQNNVQQQNDMMFTSTPINRNSQQIHSNPYMPQHFYQLHAPQYQQNNSYFDVYDSFNQQLNMSSPQQQLITQSNQIAPHQSFMQPIIPSTQIPNQVPQQQENKQKEFEIQTNIPIPDDVKINELEFEEMKLLSSTNQCNELEEQELQQIEQEMEKEKRDNELLKQELQQEVVQSTPTISKQNYLNDSFECTDNGYNNKVNTTTRAALSLFGTTKVVEEKLNRYQEPKKIETKESQGSTNVQKKKTRFTLTGQPICSYPGCSKTTSINPDDFCCCSVCKIAYCEQHKNKLEIIIPTFKNLTSKRQIIKPYVVCEDCKIQEDNSLDKQEIGVIINKWDVFEQKRKMVIGSMKEDEERVKKGLEHLIGRIQKGKLFGRKENGKNNICPVCDVLMNGADYMNVTCDICMRKCCVGCSIHTTIAPTLIMGIEDPMAEYIKVVICKKCYNCTRRKTNDTRVELKKRDQTLNNAHQKLIESEAMLKSLLKRLEDVVDNFKGVDDIKLFEQKEMFYVDGLNDVTNILTQLKSQKDNLDKDMKSIMNNLVIAYSSLIQNSSMKHAVIFSRYTTKVKQLNLK</sequence>
<name>A0ABQ0DZG9_9EUKA</name>
<dbReference type="EMBL" id="BAAFRS010000380">
    <property type="protein sequence ID" value="GAB1228230.1"/>
    <property type="molecule type" value="Genomic_DNA"/>
</dbReference>
<feature type="coiled-coil region" evidence="1">
    <location>
        <begin position="636"/>
        <end position="663"/>
    </location>
</feature>
<keyword evidence="1" id="KW-0175">Coiled coil</keyword>